<keyword evidence="2" id="KW-0723">Serine/threonine-protein kinase</keyword>
<feature type="compositionally biased region" description="Basic and acidic residues" evidence="9">
    <location>
        <begin position="95"/>
        <end position="110"/>
    </location>
</feature>
<sequence>HQARRLWWDRVGEAGCMLWCDGGVRVVVGEGDLLWHAVLQQIHGTPPCPLWADRALDSLSCPLSTPSVPPSSQPPPFSPLSPPTHPGLSCFGVIDRTDPHPRVPDMDRDASGGTEAGSGSGEGSAHSSPRASLAARLSSASAASGGGAAAASAPRRAASLSERRGRLGSGAWRGQDAPHVVAGAEEGGRAVGTPDYLAPELLLGTGHGAEVDWWSLGVILYEMVVGRPPFAANTPEAIFQNVLDGAVAWPERGPGEGEEEDDGEEEEEEE</sequence>
<dbReference type="GO" id="GO:0035556">
    <property type="term" value="P:intracellular signal transduction"/>
    <property type="evidence" value="ECO:0007669"/>
    <property type="project" value="TreeGrafter"/>
</dbReference>
<dbReference type="InterPro" id="IPR050236">
    <property type="entry name" value="Ser_Thr_kinase_AGC"/>
</dbReference>
<evidence type="ECO:0000256" key="3">
    <source>
        <dbReference type="ARBA" id="ARBA00022679"/>
    </source>
</evidence>
<accession>A0A1D2AGR4</accession>
<evidence type="ECO:0000256" key="7">
    <source>
        <dbReference type="ARBA" id="ARBA00047899"/>
    </source>
</evidence>
<feature type="domain" description="Protein kinase" evidence="10">
    <location>
        <begin position="1"/>
        <end position="270"/>
    </location>
</feature>
<reference evidence="11" key="1">
    <citation type="submission" date="2015-08" db="EMBL/GenBank/DDBJ databases">
        <authorList>
            <person name="Babu N.S."/>
            <person name="Beckwith C.J."/>
            <person name="Beseler K.G."/>
            <person name="Brison A."/>
            <person name="Carone J.V."/>
            <person name="Caskin T.P."/>
            <person name="Diamond M."/>
            <person name="Durham M.E."/>
            <person name="Foxe J.M."/>
            <person name="Go M."/>
            <person name="Henderson B.A."/>
            <person name="Jones I.B."/>
            <person name="McGettigan J.A."/>
            <person name="Micheletti S.J."/>
            <person name="Nasrallah M.E."/>
            <person name="Ortiz D."/>
            <person name="Piller C.R."/>
            <person name="Privatt S.R."/>
            <person name="Schneider S.L."/>
            <person name="Sharp S."/>
            <person name="Smith T.C."/>
            <person name="Stanton J.D."/>
            <person name="Ullery H.E."/>
            <person name="Wilson R.J."/>
            <person name="Serrano M.G."/>
            <person name="Buck G."/>
            <person name="Lee V."/>
            <person name="Wang Y."/>
            <person name="Carvalho R."/>
            <person name="Voegtly L."/>
            <person name="Shi R."/>
            <person name="Duckworth R."/>
            <person name="Johnson A."/>
            <person name="Loviza R."/>
            <person name="Walstead R."/>
            <person name="Shah Z."/>
            <person name="Kiflezghi M."/>
            <person name="Wade K."/>
            <person name="Ball S.L."/>
            <person name="Bradley K.W."/>
            <person name="Asai D.J."/>
            <person name="Bowman C.A."/>
            <person name="Russell D.A."/>
            <person name="Pope W.H."/>
            <person name="Jacobs-Sera D."/>
            <person name="Hendrix R.W."/>
            <person name="Hatfull G.F."/>
        </authorList>
    </citation>
    <scope>NUCLEOTIDE SEQUENCE</scope>
</reference>
<dbReference type="PROSITE" id="PS50011">
    <property type="entry name" value="PROTEIN_KINASE_DOM"/>
    <property type="match status" value="1"/>
</dbReference>
<evidence type="ECO:0000256" key="5">
    <source>
        <dbReference type="ARBA" id="ARBA00022777"/>
    </source>
</evidence>
<dbReference type="SUPFAM" id="SSF56112">
    <property type="entry name" value="Protein kinase-like (PK-like)"/>
    <property type="match status" value="1"/>
</dbReference>
<dbReference type="Gene3D" id="1.10.510.10">
    <property type="entry name" value="Transferase(Phosphotransferase) domain 1"/>
    <property type="match status" value="1"/>
</dbReference>
<feature type="region of interest" description="Disordered" evidence="9">
    <location>
        <begin position="63"/>
        <end position="174"/>
    </location>
</feature>
<keyword evidence="6" id="KW-0067">ATP-binding</keyword>
<dbReference type="PANTHER" id="PTHR24356:SF1">
    <property type="entry name" value="SERINE_THREONINE-PROTEIN KINASE GREATWALL"/>
    <property type="match status" value="1"/>
</dbReference>
<protein>
    <recommendedName>
        <fullName evidence="1">non-specific serine/threonine protein kinase</fullName>
        <ecNumber evidence="1">2.7.11.1</ecNumber>
    </recommendedName>
</protein>
<name>A0A1D2AGR4_AUXPR</name>
<evidence type="ECO:0000313" key="11">
    <source>
        <dbReference type="EMBL" id="JAT78404.1"/>
    </source>
</evidence>
<feature type="non-terminal residue" evidence="11">
    <location>
        <position position="1"/>
    </location>
</feature>
<evidence type="ECO:0000259" key="10">
    <source>
        <dbReference type="PROSITE" id="PS50011"/>
    </source>
</evidence>
<comment type="catalytic activity">
    <reaction evidence="8">
        <text>L-seryl-[protein] + ATP = O-phospho-L-seryl-[protein] + ADP + H(+)</text>
        <dbReference type="Rhea" id="RHEA:17989"/>
        <dbReference type="Rhea" id="RHEA-COMP:9863"/>
        <dbReference type="Rhea" id="RHEA-COMP:11604"/>
        <dbReference type="ChEBI" id="CHEBI:15378"/>
        <dbReference type="ChEBI" id="CHEBI:29999"/>
        <dbReference type="ChEBI" id="CHEBI:30616"/>
        <dbReference type="ChEBI" id="CHEBI:83421"/>
        <dbReference type="ChEBI" id="CHEBI:456216"/>
        <dbReference type="EC" id="2.7.11.1"/>
    </reaction>
</comment>
<dbReference type="GO" id="GO:0005524">
    <property type="term" value="F:ATP binding"/>
    <property type="evidence" value="ECO:0007669"/>
    <property type="project" value="UniProtKB-KW"/>
</dbReference>
<evidence type="ECO:0000256" key="2">
    <source>
        <dbReference type="ARBA" id="ARBA00022527"/>
    </source>
</evidence>
<dbReference type="GO" id="GO:0004674">
    <property type="term" value="F:protein serine/threonine kinase activity"/>
    <property type="evidence" value="ECO:0007669"/>
    <property type="project" value="UniProtKB-KW"/>
</dbReference>
<feature type="compositionally biased region" description="Low complexity" evidence="9">
    <location>
        <begin position="123"/>
        <end position="160"/>
    </location>
</feature>
<organism evidence="11">
    <name type="scientific">Auxenochlorella protothecoides</name>
    <name type="common">Green microalga</name>
    <name type="synonym">Chlorella protothecoides</name>
    <dbReference type="NCBI Taxonomy" id="3075"/>
    <lineage>
        <taxon>Eukaryota</taxon>
        <taxon>Viridiplantae</taxon>
        <taxon>Chlorophyta</taxon>
        <taxon>core chlorophytes</taxon>
        <taxon>Trebouxiophyceae</taxon>
        <taxon>Chlorellales</taxon>
        <taxon>Chlorellaceae</taxon>
        <taxon>Auxenochlorella</taxon>
    </lineage>
</organism>
<keyword evidence="5" id="KW-0418">Kinase</keyword>
<feature type="non-terminal residue" evidence="11">
    <location>
        <position position="270"/>
    </location>
</feature>
<proteinExistence type="predicted"/>
<feature type="compositionally biased region" description="Pro residues" evidence="9">
    <location>
        <begin position="67"/>
        <end position="85"/>
    </location>
</feature>
<keyword evidence="3" id="KW-0808">Transferase</keyword>
<dbReference type="InterPro" id="IPR000719">
    <property type="entry name" value="Prot_kinase_dom"/>
</dbReference>
<dbReference type="Pfam" id="PF00069">
    <property type="entry name" value="Pkinase"/>
    <property type="match status" value="1"/>
</dbReference>
<gene>
    <name evidence="11" type="ORF">g.49874</name>
</gene>
<dbReference type="InterPro" id="IPR011009">
    <property type="entry name" value="Kinase-like_dom_sf"/>
</dbReference>
<comment type="catalytic activity">
    <reaction evidence="7">
        <text>L-threonyl-[protein] + ATP = O-phospho-L-threonyl-[protein] + ADP + H(+)</text>
        <dbReference type="Rhea" id="RHEA:46608"/>
        <dbReference type="Rhea" id="RHEA-COMP:11060"/>
        <dbReference type="Rhea" id="RHEA-COMP:11605"/>
        <dbReference type="ChEBI" id="CHEBI:15378"/>
        <dbReference type="ChEBI" id="CHEBI:30013"/>
        <dbReference type="ChEBI" id="CHEBI:30616"/>
        <dbReference type="ChEBI" id="CHEBI:61977"/>
        <dbReference type="ChEBI" id="CHEBI:456216"/>
        <dbReference type="EC" id="2.7.11.1"/>
    </reaction>
</comment>
<dbReference type="AlphaFoldDB" id="A0A1D2AGR4"/>
<evidence type="ECO:0000256" key="9">
    <source>
        <dbReference type="SAM" id="MobiDB-lite"/>
    </source>
</evidence>
<feature type="compositionally biased region" description="Acidic residues" evidence="9">
    <location>
        <begin position="256"/>
        <end position="270"/>
    </location>
</feature>
<evidence type="ECO:0000256" key="1">
    <source>
        <dbReference type="ARBA" id="ARBA00012513"/>
    </source>
</evidence>
<keyword evidence="4" id="KW-0547">Nucleotide-binding</keyword>
<feature type="region of interest" description="Disordered" evidence="9">
    <location>
        <begin position="247"/>
        <end position="270"/>
    </location>
</feature>
<dbReference type="EMBL" id="GDKF01000218">
    <property type="protein sequence ID" value="JAT78404.1"/>
    <property type="molecule type" value="Transcribed_RNA"/>
</dbReference>
<dbReference type="EC" id="2.7.11.1" evidence="1"/>
<evidence type="ECO:0000256" key="8">
    <source>
        <dbReference type="ARBA" id="ARBA00048679"/>
    </source>
</evidence>
<evidence type="ECO:0000256" key="4">
    <source>
        <dbReference type="ARBA" id="ARBA00022741"/>
    </source>
</evidence>
<evidence type="ECO:0000256" key="6">
    <source>
        <dbReference type="ARBA" id="ARBA00022840"/>
    </source>
</evidence>
<dbReference type="PANTHER" id="PTHR24356">
    <property type="entry name" value="SERINE/THREONINE-PROTEIN KINASE"/>
    <property type="match status" value="1"/>
</dbReference>